<keyword evidence="4" id="KW-1185">Reference proteome</keyword>
<dbReference type="PANTHER" id="PTHR38788">
    <property type="entry name" value="CLR5 DOMAIN-CONTAINING PROTEIN"/>
    <property type="match status" value="1"/>
</dbReference>
<evidence type="ECO:0000313" key="3">
    <source>
        <dbReference type="EMBL" id="PMD65601.1"/>
    </source>
</evidence>
<gene>
    <name evidence="3" type="ORF">K444DRAFT_659790</name>
</gene>
<evidence type="ECO:0000256" key="1">
    <source>
        <dbReference type="SAM" id="MobiDB-lite"/>
    </source>
</evidence>
<feature type="region of interest" description="Disordered" evidence="1">
    <location>
        <begin position="152"/>
        <end position="194"/>
    </location>
</feature>
<feature type="domain" description="Clr5" evidence="2">
    <location>
        <begin position="20"/>
        <end position="87"/>
    </location>
</feature>
<accession>A0A2J6TRG1</accession>
<dbReference type="STRING" id="1095630.A0A2J6TRG1"/>
<proteinExistence type="predicted"/>
<evidence type="ECO:0000313" key="4">
    <source>
        <dbReference type="Proteomes" id="UP000235371"/>
    </source>
</evidence>
<name>A0A2J6TRG1_9HELO</name>
<evidence type="ECO:0000259" key="2">
    <source>
        <dbReference type="Pfam" id="PF14420"/>
    </source>
</evidence>
<dbReference type="Pfam" id="PF14420">
    <property type="entry name" value="Clr5"/>
    <property type="match status" value="1"/>
</dbReference>
<dbReference type="RefSeq" id="XP_024742505.1">
    <property type="nucleotide sequence ID" value="XM_024886390.1"/>
</dbReference>
<organism evidence="3 4">
    <name type="scientific">Hyaloscypha bicolor E</name>
    <dbReference type="NCBI Taxonomy" id="1095630"/>
    <lineage>
        <taxon>Eukaryota</taxon>
        <taxon>Fungi</taxon>
        <taxon>Dikarya</taxon>
        <taxon>Ascomycota</taxon>
        <taxon>Pezizomycotina</taxon>
        <taxon>Leotiomycetes</taxon>
        <taxon>Helotiales</taxon>
        <taxon>Hyaloscyphaceae</taxon>
        <taxon>Hyaloscypha</taxon>
        <taxon>Hyaloscypha bicolor</taxon>
    </lineage>
</organism>
<dbReference type="EMBL" id="KZ613746">
    <property type="protein sequence ID" value="PMD65601.1"/>
    <property type="molecule type" value="Genomic_DNA"/>
</dbReference>
<dbReference type="GeneID" id="36594467"/>
<dbReference type="OrthoDB" id="5308957at2759"/>
<reference evidence="3 4" key="1">
    <citation type="submission" date="2016-04" db="EMBL/GenBank/DDBJ databases">
        <title>A degradative enzymes factory behind the ericoid mycorrhizal symbiosis.</title>
        <authorList>
            <consortium name="DOE Joint Genome Institute"/>
            <person name="Martino E."/>
            <person name="Morin E."/>
            <person name="Grelet G."/>
            <person name="Kuo A."/>
            <person name="Kohler A."/>
            <person name="Daghino S."/>
            <person name="Barry K."/>
            <person name="Choi C."/>
            <person name="Cichocki N."/>
            <person name="Clum A."/>
            <person name="Copeland A."/>
            <person name="Hainaut M."/>
            <person name="Haridas S."/>
            <person name="Labutti K."/>
            <person name="Lindquist E."/>
            <person name="Lipzen A."/>
            <person name="Khouja H.-R."/>
            <person name="Murat C."/>
            <person name="Ohm R."/>
            <person name="Olson A."/>
            <person name="Spatafora J."/>
            <person name="Veneault-Fourrey C."/>
            <person name="Henrissat B."/>
            <person name="Grigoriev I."/>
            <person name="Martin F."/>
            <person name="Perotto S."/>
        </authorList>
    </citation>
    <scope>NUCLEOTIDE SEQUENCE [LARGE SCALE GENOMIC DNA]</scope>
    <source>
        <strain evidence="3 4">E</strain>
    </source>
</reference>
<dbReference type="InParanoid" id="A0A2J6TRG1"/>
<dbReference type="PANTHER" id="PTHR38788:SF3">
    <property type="entry name" value="CLR5 DOMAIN-CONTAINING PROTEIN"/>
    <property type="match status" value="1"/>
</dbReference>
<protein>
    <recommendedName>
        <fullName evidence="2">Clr5 domain-containing protein</fullName>
    </recommendedName>
</protein>
<dbReference type="AlphaFoldDB" id="A0A2J6TRG1"/>
<dbReference type="Proteomes" id="UP000235371">
    <property type="component" value="Unassembled WGS sequence"/>
</dbReference>
<feature type="compositionally biased region" description="Basic and acidic residues" evidence="1">
    <location>
        <begin position="157"/>
        <end position="166"/>
    </location>
</feature>
<dbReference type="InterPro" id="IPR025676">
    <property type="entry name" value="Clr5_dom"/>
</dbReference>
<sequence length="486" mass="55840">MTSLPAFTPTHPASNRSYTAEEWEKKRLVITQLYRDEAKPLHIVQVILAQNHEFRPRQVPCSKLWAKLLTYFSAAMLKKRIRKWELDRNKKNADMLFALKLAFDREVMGKKTVFSIRGRLVTFQDVKHYFHRKGVRDVKAIIAATDYFSPTTQIDCRTPEPEKPDGGRATQNVDPKESVEDLSQPNSNFTASNTSTSAGYGVVAFPDPGQIDRNAPSISAFRPVEQLLYLSQAYYNGIFDNPAWRNNHDYFNVDTLEMFYHHMFDGQLLLEENKVPEAFVYLNQGFDLVQSLLEQQSLLFLPYLFHLLLPDRGMCRTEIVLRLLGFTHQMSSVYWPQLHPIQQSLKLLGCMSLEERGESSRRAFQSVLDRVRIEFDDIPGPLEMDINALCRRARITSGAEQRLDNNRLMEVLRSDMSQDDNLTLHCKTLALRLDAEKSKESAMASTEACLPRWESHEGIQLPSTFEEPLSIPEASLDLHTLNPLLE</sequence>